<gene>
    <name evidence="2" type="ORF">SY89_02067</name>
</gene>
<reference evidence="3" key="1">
    <citation type="submission" date="2013-11" db="EMBL/GenBank/DDBJ databases">
        <authorList>
            <person name="Hoang H.T."/>
            <person name="Killian M.L."/>
            <person name="Madson D.M."/>
            <person name="Arruda P.H.E."/>
            <person name="Sun D."/>
            <person name="Schwartz K.J."/>
            <person name="Yoon K."/>
        </authorList>
    </citation>
    <scope>NUCLEOTIDE SEQUENCE [LARGE SCALE GENOMIC DNA]</scope>
    <source>
        <strain evidence="3">CDK2</strain>
    </source>
</reference>
<evidence type="ECO:0000313" key="3">
    <source>
        <dbReference type="Proteomes" id="UP000050535"/>
    </source>
</evidence>
<feature type="region of interest" description="Disordered" evidence="1">
    <location>
        <begin position="1"/>
        <end position="21"/>
    </location>
</feature>
<evidence type="ECO:0000313" key="2">
    <source>
        <dbReference type="EMBL" id="KPN31324.1"/>
    </source>
</evidence>
<dbReference type="AlphaFoldDB" id="A0A0P7GBW7"/>
<sequence length="57" mass="5958">MNAIIPSVASGPPNSSPANVENAAKFVPNSNSRTSPVTVPTTKLTAKIFTQNRRSCS</sequence>
<accession>A0A0P7GBW7</accession>
<keyword evidence="3" id="KW-1185">Reference proteome</keyword>
<protein>
    <submittedName>
        <fullName evidence="2">Uncharacterized protein</fullName>
    </submittedName>
</protein>
<dbReference type="EMBL" id="LGUC01000001">
    <property type="protein sequence ID" value="KPN31324.1"/>
    <property type="molecule type" value="Genomic_DNA"/>
</dbReference>
<dbReference type="Proteomes" id="UP000050535">
    <property type="component" value="Unassembled WGS sequence"/>
</dbReference>
<name>A0A0P7GBW7_9EURY</name>
<comment type="caution">
    <text evidence="2">The sequence shown here is derived from an EMBL/GenBank/DDBJ whole genome shotgun (WGS) entry which is preliminary data.</text>
</comment>
<evidence type="ECO:0000256" key="1">
    <source>
        <dbReference type="SAM" id="MobiDB-lite"/>
    </source>
</evidence>
<dbReference type="STRING" id="699431.SY89_02067"/>
<proteinExistence type="predicted"/>
<organism evidence="2 3">
    <name type="scientific">Halolamina pelagica</name>
    <dbReference type="NCBI Taxonomy" id="699431"/>
    <lineage>
        <taxon>Archaea</taxon>
        <taxon>Methanobacteriati</taxon>
        <taxon>Methanobacteriota</taxon>
        <taxon>Stenosarchaea group</taxon>
        <taxon>Halobacteria</taxon>
        <taxon>Halobacteriales</taxon>
        <taxon>Haloferacaceae</taxon>
    </lineage>
</organism>